<gene>
    <name evidence="2" type="ORF">PGTG_05800</name>
</gene>
<dbReference type="OMA" id="HPMGLIL"/>
<evidence type="ECO:0000256" key="1">
    <source>
        <dbReference type="SAM" id="MobiDB-lite"/>
    </source>
</evidence>
<name>E3K5M2_PUCGT</name>
<evidence type="ECO:0000313" key="2">
    <source>
        <dbReference type="EMBL" id="EFP79479.1"/>
    </source>
</evidence>
<protein>
    <submittedName>
        <fullName evidence="2">Uncharacterized protein</fullName>
    </submittedName>
</protein>
<accession>E3K5M2</accession>
<dbReference type="KEGG" id="pgr:PGTG_05800"/>
<reference evidence="3" key="2">
    <citation type="journal article" date="2011" name="Proc. Natl. Acad. Sci. U.S.A.">
        <title>Obligate biotrophy features unraveled by the genomic analysis of rust fungi.</title>
        <authorList>
            <person name="Duplessis S."/>
            <person name="Cuomo C.A."/>
            <person name="Lin Y.-C."/>
            <person name="Aerts A."/>
            <person name="Tisserant E."/>
            <person name="Veneault-Fourrey C."/>
            <person name="Joly D.L."/>
            <person name="Hacquard S."/>
            <person name="Amselem J."/>
            <person name="Cantarel B.L."/>
            <person name="Chiu R."/>
            <person name="Coutinho P.M."/>
            <person name="Feau N."/>
            <person name="Field M."/>
            <person name="Frey P."/>
            <person name="Gelhaye E."/>
            <person name="Goldberg J."/>
            <person name="Grabherr M.G."/>
            <person name="Kodira C.D."/>
            <person name="Kohler A."/>
            <person name="Kuees U."/>
            <person name="Lindquist E.A."/>
            <person name="Lucas S.M."/>
            <person name="Mago R."/>
            <person name="Mauceli E."/>
            <person name="Morin E."/>
            <person name="Murat C."/>
            <person name="Pangilinan J.L."/>
            <person name="Park R."/>
            <person name="Pearson M."/>
            <person name="Quesneville H."/>
            <person name="Rouhier N."/>
            <person name="Sakthikumar S."/>
            <person name="Salamov A.A."/>
            <person name="Schmutz J."/>
            <person name="Selles B."/>
            <person name="Shapiro H."/>
            <person name="Tanguay P."/>
            <person name="Tuskan G.A."/>
            <person name="Henrissat B."/>
            <person name="Van de Peer Y."/>
            <person name="Rouze P."/>
            <person name="Ellis J.G."/>
            <person name="Dodds P.N."/>
            <person name="Schein J.E."/>
            <person name="Zhong S."/>
            <person name="Hamelin R.C."/>
            <person name="Grigoriev I.V."/>
            <person name="Szabo L.J."/>
            <person name="Martin F."/>
        </authorList>
    </citation>
    <scope>NUCLEOTIDE SEQUENCE [LARGE SCALE GENOMIC DNA]</scope>
    <source>
        <strain evidence="3">CRL 75-36-700-3 / race SCCL</strain>
    </source>
</reference>
<dbReference type="EMBL" id="DS178273">
    <property type="protein sequence ID" value="EFP79479.1"/>
    <property type="molecule type" value="Genomic_DNA"/>
</dbReference>
<dbReference type="AlphaFoldDB" id="E3K5M2"/>
<feature type="region of interest" description="Disordered" evidence="1">
    <location>
        <begin position="112"/>
        <end position="139"/>
    </location>
</feature>
<reference key="1">
    <citation type="submission" date="2007-01" db="EMBL/GenBank/DDBJ databases">
        <title>The Genome Sequence of Puccinia graminis f. sp. tritici Strain CRL 75-36-700-3.</title>
        <authorList>
            <consortium name="The Broad Institute Genome Sequencing Platform"/>
            <person name="Birren B."/>
            <person name="Lander E."/>
            <person name="Galagan J."/>
            <person name="Nusbaum C."/>
            <person name="Devon K."/>
            <person name="Cuomo C."/>
            <person name="Jaffe D."/>
            <person name="Butler J."/>
            <person name="Alvarez P."/>
            <person name="Gnerre S."/>
            <person name="Grabherr M."/>
            <person name="Mauceli E."/>
            <person name="Brockman W."/>
            <person name="Young S."/>
            <person name="LaButti K."/>
            <person name="Sykes S."/>
            <person name="DeCaprio D."/>
            <person name="Crawford M."/>
            <person name="Koehrsen M."/>
            <person name="Engels R."/>
            <person name="Montgomery P."/>
            <person name="Pearson M."/>
            <person name="Howarth C."/>
            <person name="Larson L."/>
            <person name="White J."/>
            <person name="Zeng Q."/>
            <person name="Kodira C."/>
            <person name="Yandava C."/>
            <person name="Alvarado L."/>
            <person name="O'Leary S."/>
            <person name="Szabo L."/>
            <person name="Dean R."/>
            <person name="Schein J."/>
        </authorList>
    </citation>
    <scope>NUCLEOTIDE SEQUENCE</scope>
    <source>
        <strain>CRL 75-36-700-3</strain>
    </source>
</reference>
<keyword evidence="3" id="KW-1185">Reference proteome</keyword>
<sequence length="288" mass="30468">MSNNNQSSVSVVPGSFPAARANAHSSLFLATPSAIPSAMCPHHSVPFPLTSVSGTKPLVPLPFTAVSGNNPAVDEPALGFGNCSFFLHPNSKPEVVTPNPAAKDPVLGLANGPSFPRSKDKARAVTPSTSPTPAFPTNKIGRDSALPDSVFDVPKVLTINKMCRTNSSSGSLVSSLLKLQQLGKDVQPALLLDGSNFPLWSSALNYIVASVTQKENCFNWDLFEEESATALGVLAVIKHSIDLLLRSSLNGMTAHGAWTSLYDRFSGPSCSDGQLSRSNFVCKSLYHM</sequence>
<dbReference type="HOGENOM" id="CLU_966876_0_0_1"/>
<dbReference type="InParanoid" id="E3K5M2"/>
<dbReference type="Proteomes" id="UP000008783">
    <property type="component" value="Unassembled WGS sequence"/>
</dbReference>
<feature type="compositionally biased region" description="Low complexity" evidence="1">
    <location>
        <begin position="126"/>
        <end position="137"/>
    </location>
</feature>
<dbReference type="VEuPathDB" id="FungiDB:PGTG_05800"/>
<evidence type="ECO:0000313" key="3">
    <source>
        <dbReference type="Proteomes" id="UP000008783"/>
    </source>
</evidence>
<dbReference type="GeneID" id="10531307"/>
<proteinExistence type="predicted"/>
<organism evidence="2 3">
    <name type="scientific">Puccinia graminis f. sp. tritici (strain CRL 75-36-700-3 / race SCCL)</name>
    <name type="common">Black stem rust fungus</name>
    <dbReference type="NCBI Taxonomy" id="418459"/>
    <lineage>
        <taxon>Eukaryota</taxon>
        <taxon>Fungi</taxon>
        <taxon>Dikarya</taxon>
        <taxon>Basidiomycota</taxon>
        <taxon>Pucciniomycotina</taxon>
        <taxon>Pucciniomycetes</taxon>
        <taxon>Pucciniales</taxon>
        <taxon>Pucciniaceae</taxon>
        <taxon>Puccinia</taxon>
    </lineage>
</organism>
<dbReference type="RefSeq" id="XP_003323898.1">
    <property type="nucleotide sequence ID" value="XM_003323850.1"/>
</dbReference>